<evidence type="ECO:0000256" key="3">
    <source>
        <dbReference type="ARBA" id="ARBA00022490"/>
    </source>
</evidence>
<dbReference type="InterPro" id="IPR007838">
    <property type="entry name" value="Cell_div_ZapA-like"/>
</dbReference>
<sequence>MATVEVEVNGRPYLLACEDGQESRLRELAAYVDHRLKGLTGGGRSGAEAQMLVITCLVLADELQDVIAGRDVLAGRGLVAHHPGLAPEEAEDLTASVNDLAERIEEVAARLERA</sequence>
<organism evidence="10 11">
    <name type="scientific">Azospirillum oleiclasticum</name>
    <dbReference type="NCBI Taxonomy" id="2735135"/>
    <lineage>
        <taxon>Bacteria</taxon>
        <taxon>Pseudomonadati</taxon>
        <taxon>Pseudomonadota</taxon>
        <taxon>Alphaproteobacteria</taxon>
        <taxon>Rhodospirillales</taxon>
        <taxon>Azospirillaceae</taxon>
        <taxon>Azospirillum</taxon>
    </lineage>
</organism>
<dbReference type="SUPFAM" id="SSF102829">
    <property type="entry name" value="Cell division protein ZapA-like"/>
    <property type="match status" value="1"/>
</dbReference>
<gene>
    <name evidence="10" type="ORF">HND93_16205</name>
</gene>
<evidence type="ECO:0000313" key="11">
    <source>
        <dbReference type="Proteomes" id="UP000584642"/>
    </source>
</evidence>
<comment type="subunit">
    <text evidence="8">Homodimer. Interacts with FtsZ.</text>
</comment>
<comment type="subcellular location">
    <subcellularLocation>
        <location evidence="1">Cytoplasm</location>
    </subcellularLocation>
</comment>
<evidence type="ECO:0000256" key="7">
    <source>
        <dbReference type="ARBA" id="ARBA00024910"/>
    </source>
</evidence>
<keyword evidence="11" id="KW-1185">Reference proteome</keyword>
<evidence type="ECO:0000256" key="1">
    <source>
        <dbReference type="ARBA" id="ARBA00004496"/>
    </source>
</evidence>
<reference evidence="10 11" key="1">
    <citation type="submission" date="2020-05" db="EMBL/GenBank/DDBJ databases">
        <title>Azospirillum oleiclasticum sp. nov, a nitrogen-fixing and heavy crude oil-emulsifying bacterium isolated from the crude oil of Yumen Oilfield.</title>
        <authorList>
            <person name="Wu D."/>
            <person name="Cai M."/>
            <person name="Zhang X."/>
        </authorList>
    </citation>
    <scope>NUCLEOTIDE SEQUENCE [LARGE SCALE GENOMIC DNA]</scope>
    <source>
        <strain evidence="10 11">ROY-1-1-2</strain>
    </source>
</reference>
<proteinExistence type="predicted"/>
<dbReference type="GO" id="GO:0051301">
    <property type="term" value="P:cell division"/>
    <property type="evidence" value="ECO:0007669"/>
    <property type="project" value="UniProtKB-KW"/>
</dbReference>
<evidence type="ECO:0000256" key="4">
    <source>
        <dbReference type="ARBA" id="ARBA00022618"/>
    </source>
</evidence>
<evidence type="ECO:0000256" key="2">
    <source>
        <dbReference type="ARBA" id="ARBA00015195"/>
    </source>
</evidence>
<keyword evidence="4 10" id="KW-0132">Cell division</keyword>
<evidence type="ECO:0000256" key="5">
    <source>
        <dbReference type="ARBA" id="ARBA00023210"/>
    </source>
</evidence>
<dbReference type="Proteomes" id="UP000584642">
    <property type="component" value="Unassembled WGS sequence"/>
</dbReference>
<dbReference type="InterPro" id="IPR036192">
    <property type="entry name" value="Cell_div_ZapA-like_sf"/>
</dbReference>
<accession>A0ABX2TE05</accession>
<name>A0ABX2TE05_9PROT</name>
<evidence type="ECO:0000256" key="6">
    <source>
        <dbReference type="ARBA" id="ARBA00023306"/>
    </source>
</evidence>
<comment type="caution">
    <text evidence="10">The sequence shown here is derived from an EMBL/GenBank/DDBJ whole genome shotgun (WGS) entry which is preliminary data.</text>
</comment>
<dbReference type="InterPro" id="IPR042233">
    <property type="entry name" value="Cell_div_ZapA_N"/>
</dbReference>
<evidence type="ECO:0000313" key="10">
    <source>
        <dbReference type="EMBL" id="NYZ21259.1"/>
    </source>
</evidence>
<evidence type="ECO:0000256" key="8">
    <source>
        <dbReference type="ARBA" id="ARBA00026068"/>
    </source>
</evidence>
<dbReference type="Pfam" id="PF05164">
    <property type="entry name" value="ZapA"/>
    <property type="match status" value="1"/>
</dbReference>
<keyword evidence="5" id="KW-0717">Septation</keyword>
<dbReference type="PANTHER" id="PTHR34981:SF1">
    <property type="entry name" value="CELL DIVISION PROTEIN ZAPA"/>
    <property type="match status" value="1"/>
</dbReference>
<dbReference type="Gene3D" id="3.30.160.880">
    <property type="entry name" value="Cell division protein ZapA protomer, N-terminal domain"/>
    <property type="match status" value="1"/>
</dbReference>
<dbReference type="PANTHER" id="PTHR34981">
    <property type="entry name" value="CELL DIVISION PROTEIN ZAPA"/>
    <property type="match status" value="1"/>
</dbReference>
<keyword evidence="3" id="KW-0963">Cytoplasm</keyword>
<dbReference type="EMBL" id="JABFDB010000011">
    <property type="protein sequence ID" value="NYZ21259.1"/>
    <property type="molecule type" value="Genomic_DNA"/>
</dbReference>
<comment type="function">
    <text evidence="7">Activator of cell division through the inhibition of FtsZ GTPase activity, therefore promoting FtsZ assembly into bundles of protofilaments necessary for the formation of the division Z ring. It is recruited early at mid-cell but it is not essential for cell division.</text>
</comment>
<evidence type="ECO:0000256" key="9">
    <source>
        <dbReference type="ARBA" id="ARBA00033158"/>
    </source>
</evidence>
<protein>
    <recommendedName>
        <fullName evidence="2">Cell division protein ZapA</fullName>
    </recommendedName>
    <alternativeName>
        <fullName evidence="9">Z ring-associated protein ZapA</fullName>
    </alternativeName>
</protein>
<keyword evidence="6" id="KW-0131">Cell cycle</keyword>
<dbReference type="RefSeq" id="WP_180283031.1">
    <property type="nucleotide sequence ID" value="NZ_JABFDB010000011.1"/>
</dbReference>